<dbReference type="EMBL" id="ANJA01001233">
    <property type="protein sequence ID" value="ETO77966.1"/>
    <property type="molecule type" value="Genomic_DNA"/>
</dbReference>
<name>A0A081AGF5_PHYNI</name>
<evidence type="ECO:0000313" key="2">
    <source>
        <dbReference type="Proteomes" id="UP000028582"/>
    </source>
</evidence>
<reference evidence="1 2" key="1">
    <citation type="submission" date="2013-11" db="EMBL/GenBank/DDBJ databases">
        <title>The Genome Sequence of Phytophthora parasitica P1976.</title>
        <authorList>
            <consortium name="The Broad Institute Genomics Platform"/>
            <person name="Russ C."/>
            <person name="Tyler B."/>
            <person name="Panabieres F."/>
            <person name="Shan W."/>
            <person name="Tripathy S."/>
            <person name="Grunwald N."/>
            <person name="Machado M."/>
            <person name="Johnson C.S."/>
            <person name="Walker B."/>
            <person name="Young S."/>
            <person name="Zeng Q."/>
            <person name="Gargeya S."/>
            <person name="Fitzgerald M."/>
            <person name="Haas B."/>
            <person name="Abouelleil A."/>
            <person name="Allen A.W."/>
            <person name="Alvarado L."/>
            <person name="Arachchi H.M."/>
            <person name="Berlin A.M."/>
            <person name="Chapman S.B."/>
            <person name="Gainer-Dewar J."/>
            <person name="Goldberg J."/>
            <person name="Griggs A."/>
            <person name="Gujja S."/>
            <person name="Hansen M."/>
            <person name="Howarth C."/>
            <person name="Imamovic A."/>
            <person name="Ireland A."/>
            <person name="Larimer J."/>
            <person name="McCowan C."/>
            <person name="Murphy C."/>
            <person name="Pearson M."/>
            <person name="Poon T.W."/>
            <person name="Priest M."/>
            <person name="Roberts A."/>
            <person name="Saif S."/>
            <person name="Shea T."/>
            <person name="Sisk P."/>
            <person name="Sykes S."/>
            <person name="Wortman J."/>
            <person name="Nusbaum C."/>
            <person name="Birren B."/>
        </authorList>
    </citation>
    <scope>NUCLEOTIDE SEQUENCE [LARGE SCALE GENOMIC DNA]</scope>
    <source>
        <strain evidence="1 2">P1976</strain>
    </source>
</reference>
<comment type="caution">
    <text evidence="1">The sequence shown here is derived from an EMBL/GenBank/DDBJ whole genome shotgun (WGS) entry which is preliminary data.</text>
</comment>
<accession>A0A081AGF5</accession>
<organism evidence="1 2">
    <name type="scientific">Phytophthora nicotianae P1976</name>
    <dbReference type="NCBI Taxonomy" id="1317066"/>
    <lineage>
        <taxon>Eukaryota</taxon>
        <taxon>Sar</taxon>
        <taxon>Stramenopiles</taxon>
        <taxon>Oomycota</taxon>
        <taxon>Peronosporomycetes</taxon>
        <taxon>Peronosporales</taxon>
        <taxon>Peronosporaceae</taxon>
        <taxon>Phytophthora</taxon>
    </lineage>
</organism>
<dbReference type="AlphaFoldDB" id="A0A081AGF5"/>
<gene>
    <name evidence="1" type="ORF">F444_06900</name>
</gene>
<protein>
    <submittedName>
        <fullName evidence="1">Uncharacterized protein</fullName>
    </submittedName>
</protein>
<sequence>MIEAAPLESHITLRVLAAPTRFARTQLSRHLKERSILKRGTVRTETAADA</sequence>
<evidence type="ECO:0000313" key="1">
    <source>
        <dbReference type="EMBL" id="ETO77966.1"/>
    </source>
</evidence>
<proteinExistence type="predicted"/>
<dbReference type="Proteomes" id="UP000028582">
    <property type="component" value="Unassembled WGS sequence"/>
</dbReference>